<evidence type="ECO:0000313" key="2">
    <source>
        <dbReference type="EMBL" id="CPR00887.1"/>
    </source>
</evidence>
<organism evidence="2 3">
    <name type="scientific">Mycobacterium bohemicum DSM 44277</name>
    <dbReference type="NCBI Taxonomy" id="1236609"/>
    <lineage>
        <taxon>Bacteria</taxon>
        <taxon>Bacillati</taxon>
        <taxon>Actinomycetota</taxon>
        <taxon>Actinomycetes</taxon>
        <taxon>Mycobacteriales</taxon>
        <taxon>Mycobacteriaceae</taxon>
        <taxon>Mycobacterium</taxon>
    </lineage>
</organism>
<evidence type="ECO:0000313" key="3">
    <source>
        <dbReference type="Proteomes" id="UP000198875"/>
    </source>
</evidence>
<accession>A0A0U0W1E1</accession>
<sequence>MLSGFARREPLAIGSFRLRGSVLTLFAVAALPVIWVLAPAAPARADGGYIAIAGSDSTRSVETTTGGSLASLDHVEDYAVNHCAARHGATDCRILAEGVGGCVALSDDGHTFVGAWATTRSAAAAAAVAKAGRAGATVDLVRCFGDPGLGGSSASGGTSFWSQ</sequence>
<dbReference type="InterPro" id="IPR025240">
    <property type="entry name" value="DUF4189"/>
</dbReference>
<feature type="domain" description="DUF4189" evidence="1">
    <location>
        <begin position="49"/>
        <end position="133"/>
    </location>
</feature>
<proteinExistence type="predicted"/>
<gene>
    <name evidence="2" type="ORF">BN971_00030</name>
</gene>
<dbReference type="EMBL" id="CSTD01000001">
    <property type="protein sequence ID" value="CPR00887.1"/>
    <property type="molecule type" value="Genomic_DNA"/>
</dbReference>
<dbReference type="AlphaFoldDB" id="A0A0U0W1E1"/>
<evidence type="ECO:0000259" key="1">
    <source>
        <dbReference type="Pfam" id="PF13827"/>
    </source>
</evidence>
<reference evidence="2 3" key="1">
    <citation type="submission" date="2015-03" db="EMBL/GenBank/DDBJ databases">
        <authorList>
            <person name="Murphy D."/>
        </authorList>
    </citation>
    <scope>NUCLEOTIDE SEQUENCE [LARGE SCALE GENOMIC DNA]</scope>
    <source>
        <strain evidence="2 3">DSM 44277</strain>
    </source>
</reference>
<name>A0A0U0W1E1_MYCBE</name>
<dbReference type="Pfam" id="PF13827">
    <property type="entry name" value="DUF4189"/>
    <property type="match status" value="1"/>
</dbReference>
<protein>
    <recommendedName>
        <fullName evidence="1">DUF4189 domain-containing protein</fullName>
    </recommendedName>
</protein>
<dbReference type="Proteomes" id="UP000198875">
    <property type="component" value="Unassembled WGS sequence"/>
</dbReference>